<evidence type="ECO:0000256" key="6">
    <source>
        <dbReference type="ARBA" id="ARBA00022989"/>
    </source>
</evidence>
<keyword evidence="6 8" id="KW-1133">Transmembrane helix</keyword>
<feature type="transmembrane region" description="Helical" evidence="8">
    <location>
        <begin position="411"/>
        <end position="433"/>
    </location>
</feature>
<reference evidence="10 11" key="1">
    <citation type="journal article" date="2016" name="Nat. Commun.">
        <title>Thousands of microbial genomes shed light on interconnected biogeochemical processes in an aquifer system.</title>
        <authorList>
            <person name="Anantharaman K."/>
            <person name="Brown C.T."/>
            <person name="Hug L.A."/>
            <person name="Sharon I."/>
            <person name="Castelle C.J."/>
            <person name="Probst A.J."/>
            <person name="Thomas B.C."/>
            <person name="Singh A."/>
            <person name="Wilkins M.J."/>
            <person name="Karaoz U."/>
            <person name="Brodie E.L."/>
            <person name="Williams K.H."/>
            <person name="Hubbard S.S."/>
            <person name="Banfield J.F."/>
        </authorList>
    </citation>
    <scope>NUCLEOTIDE SEQUENCE [LARGE SCALE GENOMIC DNA]</scope>
</reference>
<feature type="transmembrane region" description="Helical" evidence="8">
    <location>
        <begin position="194"/>
        <end position="211"/>
    </location>
</feature>
<feature type="transmembrane region" description="Helical" evidence="8">
    <location>
        <begin position="92"/>
        <end position="113"/>
    </location>
</feature>
<evidence type="ECO:0000256" key="2">
    <source>
        <dbReference type="ARBA" id="ARBA00022475"/>
    </source>
</evidence>
<dbReference type="GO" id="GO:0010041">
    <property type="term" value="P:response to iron(III) ion"/>
    <property type="evidence" value="ECO:0007669"/>
    <property type="project" value="TreeGrafter"/>
</dbReference>
<dbReference type="InterPro" id="IPR050297">
    <property type="entry name" value="LipidA_mod_glycosyltrf_83"/>
</dbReference>
<feature type="transmembrane region" description="Helical" evidence="8">
    <location>
        <begin position="373"/>
        <end position="391"/>
    </location>
</feature>
<dbReference type="AlphaFoldDB" id="A0A1F5P4X7"/>
<evidence type="ECO:0000256" key="4">
    <source>
        <dbReference type="ARBA" id="ARBA00022679"/>
    </source>
</evidence>
<dbReference type="GO" id="GO:0016763">
    <property type="term" value="F:pentosyltransferase activity"/>
    <property type="evidence" value="ECO:0007669"/>
    <property type="project" value="TreeGrafter"/>
</dbReference>
<accession>A0A1F5P4X7</accession>
<evidence type="ECO:0000256" key="7">
    <source>
        <dbReference type="ARBA" id="ARBA00023136"/>
    </source>
</evidence>
<feature type="transmembrane region" description="Helical" evidence="8">
    <location>
        <begin position="171"/>
        <end position="188"/>
    </location>
</feature>
<dbReference type="PANTHER" id="PTHR33908">
    <property type="entry name" value="MANNOSYLTRANSFERASE YKCB-RELATED"/>
    <property type="match status" value="1"/>
</dbReference>
<dbReference type="GO" id="GO:0009103">
    <property type="term" value="P:lipopolysaccharide biosynthetic process"/>
    <property type="evidence" value="ECO:0007669"/>
    <property type="project" value="UniProtKB-ARBA"/>
</dbReference>
<evidence type="ECO:0000256" key="8">
    <source>
        <dbReference type="SAM" id="Phobius"/>
    </source>
</evidence>
<feature type="transmembrane region" description="Helical" evidence="8">
    <location>
        <begin position="223"/>
        <end position="246"/>
    </location>
</feature>
<keyword evidence="5 8" id="KW-0812">Transmembrane</keyword>
<sequence length="563" mass="63987">MKNINEAVIFWWHYGKKYSLFIVLLATAAVFRYTQIENLPGGLFPDEAANGLDINSILNGDRQPFYERGNGREALFFYMIAPAVMLFGRTPLAHHLVSATVSLLVVLFTFLLVRRWFGSLAGFVAAFLAAVSSWYVTMSRTAFRANLTPLFALLFFYFATRVAQAKSRADYYLSAILAGSSFALGFYTYISYRMMVPVLFITFVGLIIIDFRRTQKWQIVKKYWRGFLAGVASSILTILPLALYFIKHPEFIVGRSGQVSIFSDSLNNGDVIGTFLEVVGKTIMAFFTEGALNWRHNVSGFPFLSFLISPFFLLGLILVLTQAALFVIYGLKKAKNESDTAINLKRLPFFVIALWFLFMTAPEILTAEGIPHGLRLIGIIPAVFIIPALFINEIVSRPPHERNYSRFGGKFMVNTALGILLVAEMFYGMYAYFGIAANSPDYDYAFRADLTTVSKYLNERNNKEQTYLVIDLFSEQTPRYMTTETNQPYQIVDPSSLWRGPAEVKIEDRPDFGLSLKPGDQVIFSQSTIHDTQAFERYYPAARLVKKEYNRFNEVIMKVYEQP</sequence>
<comment type="caution">
    <text evidence="10">The sequence shown here is derived from an EMBL/GenBank/DDBJ whole genome shotgun (WGS) entry which is preliminary data.</text>
</comment>
<organism evidence="10 11">
    <name type="scientific">Candidatus Doudnabacteria bacterium RIFCSPHIGHO2_02_FULL_46_11</name>
    <dbReference type="NCBI Taxonomy" id="1817832"/>
    <lineage>
        <taxon>Bacteria</taxon>
        <taxon>Candidatus Doudnaibacteriota</taxon>
    </lineage>
</organism>
<feature type="transmembrane region" description="Helical" evidence="8">
    <location>
        <begin position="142"/>
        <end position="159"/>
    </location>
</feature>
<evidence type="ECO:0000313" key="11">
    <source>
        <dbReference type="Proteomes" id="UP000176786"/>
    </source>
</evidence>
<dbReference type="EMBL" id="MFES01000030">
    <property type="protein sequence ID" value="OGE84943.1"/>
    <property type="molecule type" value="Genomic_DNA"/>
</dbReference>
<comment type="subcellular location">
    <subcellularLocation>
        <location evidence="1">Cell membrane</location>
        <topology evidence="1">Multi-pass membrane protein</topology>
    </subcellularLocation>
</comment>
<protein>
    <recommendedName>
        <fullName evidence="9">Glycosyltransferase RgtA/B/C/D-like domain-containing protein</fullName>
    </recommendedName>
</protein>
<dbReference type="GO" id="GO:0005886">
    <property type="term" value="C:plasma membrane"/>
    <property type="evidence" value="ECO:0007669"/>
    <property type="project" value="UniProtKB-SubCell"/>
</dbReference>
<gene>
    <name evidence="10" type="ORF">A3J48_00440</name>
</gene>
<keyword evidence="3" id="KW-0328">Glycosyltransferase</keyword>
<dbReference type="Proteomes" id="UP000176786">
    <property type="component" value="Unassembled WGS sequence"/>
</dbReference>
<evidence type="ECO:0000256" key="1">
    <source>
        <dbReference type="ARBA" id="ARBA00004651"/>
    </source>
</evidence>
<dbReference type="STRING" id="1817832.A3J48_00440"/>
<evidence type="ECO:0000259" key="9">
    <source>
        <dbReference type="Pfam" id="PF13231"/>
    </source>
</evidence>
<name>A0A1F5P4X7_9BACT</name>
<keyword evidence="7 8" id="KW-0472">Membrane</keyword>
<feature type="transmembrane region" description="Helical" evidence="8">
    <location>
        <begin position="120"/>
        <end position="136"/>
    </location>
</feature>
<dbReference type="InterPro" id="IPR038731">
    <property type="entry name" value="RgtA/B/C-like"/>
</dbReference>
<evidence type="ECO:0000256" key="3">
    <source>
        <dbReference type="ARBA" id="ARBA00022676"/>
    </source>
</evidence>
<keyword evidence="2" id="KW-1003">Cell membrane</keyword>
<feature type="domain" description="Glycosyltransferase RgtA/B/C/D-like" evidence="9">
    <location>
        <begin position="75"/>
        <end position="224"/>
    </location>
</feature>
<feature type="transmembrane region" description="Helical" evidence="8">
    <location>
        <begin position="18"/>
        <end position="36"/>
    </location>
</feature>
<feature type="transmembrane region" description="Helical" evidence="8">
    <location>
        <begin position="303"/>
        <end position="328"/>
    </location>
</feature>
<evidence type="ECO:0000256" key="5">
    <source>
        <dbReference type="ARBA" id="ARBA00022692"/>
    </source>
</evidence>
<evidence type="ECO:0000313" key="10">
    <source>
        <dbReference type="EMBL" id="OGE84943.1"/>
    </source>
</evidence>
<proteinExistence type="predicted"/>
<dbReference type="Pfam" id="PF13231">
    <property type="entry name" value="PMT_2"/>
    <property type="match status" value="1"/>
</dbReference>
<dbReference type="PANTHER" id="PTHR33908:SF3">
    <property type="entry name" value="UNDECAPRENYL PHOSPHATE-ALPHA-4-AMINO-4-DEOXY-L-ARABINOSE ARABINOSYL TRANSFERASE"/>
    <property type="match status" value="1"/>
</dbReference>
<keyword evidence="4" id="KW-0808">Transferase</keyword>